<dbReference type="SUPFAM" id="SSF64288">
    <property type="entry name" value="Chorismate lyase-like"/>
    <property type="match status" value="1"/>
</dbReference>
<gene>
    <name evidence="1" type="primary">ycf21</name>
</gene>
<geneLocation type="chloroplast" evidence="1"/>
<keyword evidence="1" id="KW-0934">Plastid</keyword>
<dbReference type="AlphaFoldDB" id="A0A1Z1MPR0"/>
<dbReference type="InterPro" id="IPR002800">
    <property type="entry name" value="Rv2949c-like"/>
</dbReference>
<dbReference type="InterPro" id="IPR028978">
    <property type="entry name" value="Chorismate_lyase_/UTRA_dom_sf"/>
</dbReference>
<accession>A0A1Z1MPR0</accession>
<organism evidence="1">
    <name type="scientific">Cliftonaea pectinata</name>
    <dbReference type="NCBI Taxonomy" id="2007206"/>
    <lineage>
        <taxon>Eukaryota</taxon>
        <taxon>Rhodophyta</taxon>
        <taxon>Florideophyceae</taxon>
        <taxon>Rhodymeniophycidae</taxon>
        <taxon>Ceramiales</taxon>
        <taxon>Rhodomelaceae</taxon>
        <taxon>Polyzonieae</taxon>
        <taxon>Cliftonaea</taxon>
    </lineage>
</organism>
<sequence>MNFYINTFNEFYIICNIHIDKIKYINKKFTKLIPIQWQIVLINEGSFTQIKSYFTNKISHIKFINKKLNLSKRYIRCIWLLDTIYTKTIFARSIWLIMHHITLKVNREIQPIGISFINKEIDIYKNIHEIYYVYSKNLENNHKLNTIFWGRKYTLNYRKKSYTIIQEFFSSNLLIS</sequence>
<proteinExistence type="predicted"/>
<dbReference type="Pfam" id="PF01947">
    <property type="entry name" value="Rv2949c-like"/>
    <property type="match status" value="1"/>
</dbReference>
<dbReference type="EMBL" id="MF101450">
    <property type="protein sequence ID" value="ARW68077.1"/>
    <property type="molecule type" value="Genomic_DNA"/>
</dbReference>
<name>A0A1Z1MPR0_9FLOR</name>
<dbReference type="GeneID" id="33361390"/>
<evidence type="ECO:0000313" key="1">
    <source>
        <dbReference type="EMBL" id="ARW68077.1"/>
    </source>
</evidence>
<dbReference type="Gene3D" id="3.40.1410.10">
    <property type="entry name" value="Chorismate lyase-like"/>
    <property type="match status" value="1"/>
</dbReference>
<dbReference type="RefSeq" id="YP_009398849.1">
    <property type="nucleotide sequence ID" value="NC_035294.1"/>
</dbReference>
<reference evidence="1" key="1">
    <citation type="journal article" date="2017" name="J. Phycol.">
        <title>Analysis of chloroplast genomes and a supermatrix inform reclassification of the Rhodomelaceae (Rhodophyta).</title>
        <authorList>
            <person name="Diaz-Tapia P."/>
            <person name="Maggs C.A."/>
            <person name="West J.A."/>
            <person name="Verbruggen H."/>
        </authorList>
    </citation>
    <scope>NUCLEOTIDE SEQUENCE</scope>
    <source>
        <strain evidence="1">PD1561</strain>
    </source>
</reference>
<protein>
    <submittedName>
        <fullName evidence="1">Uncharacterized protein</fullName>
    </submittedName>
</protein>
<keyword evidence="1" id="KW-0150">Chloroplast</keyword>